<accession>A0A839JZQ6</accession>
<gene>
    <name evidence="2" type="ORF">H0486_08295</name>
</gene>
<keyword evidence="3" id="KW-1185">Reference proteome</keyword>
<dbReference type="InterPro" id="IPR052562">
    <property type="entry name" value="Ketohexokinase-related"/>
</dbReference>
<protein>
    <submittedName>
        <fullName evidence="2">Carbohydrate kinase family protein</fullName>
    </submittedName>
</protein>
<dbReference type="EMBL" id="JACEGA010000001">
    <property type="protein sequence ID" value="MBB2182874.1"/>
    <property type="molecule type" value="Genomic_DNA"/>
</dbReference>
<keyword evidence="2" id="KW-0418">Kinase</keyword>
<dbReference type="RefSeq" id="WP_228352563.1">
    <property type="nucleotide sequence ID" value="NZ_JACEGA010000001.1"/>
</dbReference>
<comment type="caution">
    <text evidence="2">The sequence shown here is derived from an EMBL/GenBank/DDBJ whole genome shotgun (WGS) entry which is preliminary data.</text>
</comment>
<dbReference type="AlphaFoldDB" id="A0A839JZQ6"/>
<dbReference type="Gene3D" id="3.40.1190.20">
    <property type="match status" value="1"/>
</dbReference>
<dbReference type="PANTHER" id="PTHR42774">
    <property type="entry name" value="PHOSPHOTRANSFERASE SYSTEM TRANSPORT PROTEIN"/>
    <property type="match status" value="1"/>
</dbReference>
<sequence>MHDIYLYGSTLVTDSFILEGEFPQKNQYAEFTEHHCTIGGETGICLAILSEYGIRVKADGYHLGTYTAPKLFEYFKGRSVDLSAMTVRDDFEGFHDYVLIDRINNTRNCFGPFGTLPRIMDHPYNMPIESDIADVKCAAIDPFLPDAAEATAKYAVKYKVPYITIDCRYDSYLAENCAVAAISEEFLSSEFQGENPEQLMKEYMKRGDGLYIFTFGSHEVIYGRKGKISRYEPFHVKALSTLGAGDTFKCGCIYAYYSGMSDEEIVAFACAIAGVACSVYPLADNLPTLKQIQELLDTRKK</sequence>
<proteinExistence type="predicted"/>
<dbReference type="PANTHER" id="PTHR42774:SF3">
    <property type="entry name" value="KETOHEXOKINASE"/>
    <property type="match status" value="1"/>
</dbReference>
<feature type="domain" description="Carbohydrate kinase PfkB" evidence="1">
    <location>
        <begin position="191"/>
        <end position="288"/>
    </location>
</feature>
<reference evidence="2 3" key="1">
    <citation type="submission" date="2020-07" db="EMBL/GenBank/DDBJ databases">
        <title>Characterization and genome sequencing of isolate MD1, a novel member within the family Lachnospiraceae.</title>
        <authorList>
            <person name="Rettenmaier R."/>
            <person name="Di Bello L."/>
            <person name="Zinser C."/>
            <person name="Scheitz K."/>
            <person name="Liebl W."/>
            <person name="Zverlov V."/>
        </authorList>
    </citation>
    <scope>NUCLEOTIDE SEQUENCE [LARGE SCALE GENOMIC DNA]</scope>
    <source>
        <strain evidence="2 3">MD1</strain>
    </source>
</reference>
<dbReference type="Pfam" id="PF00294">
    <property type="entry name" value="PfkB"/>
    <property type="match status" value="1"/>
</dbReference>
<keyword evidence="2" id="KW-0808">Transferase</keyword>
<dbReference type="Proteomes" id="UP000574276">
    <property type="component" value="Unassembled WGS sequence"/>
</dbReference>
<organism evidence="2 3">
    <name type="scientific">Variimorphobacter saccharofermentans</name>
    <dbReference type="NCBI Taxonomy" id="2755051"/>
    <lineage>
        <taxon>Bacteria</taxon>
        <taxon>Bacillati</taxon>
        <taxon>Bacillota</taxon>
        <taxon>Clostridia</taxon>
        <taxon>Lachnospirales</taxon>
        <taxon>Lachnospiraceae</taxon>
        <taxon>Variimorphobacter</taxon>
    </lineage>
</organism>
<dbReference type="InterPro" id="IPR029056">
    <property type="entry name" value="Ribokinase-like"/>
</dbReference>
<evidence type="ECO:0000313" key="2">
    <source>
        <dbReference type="EMBL" id="MBB2182874.1"/>
    </source>
</evidence>
<name>A0A839JZQ6_9FIRM</name>
<evidence type="ECO:0000313" key="3">
    <source>
        <dbReference type="Proteomes" id="UP000574276"/>
    </source>
</evidence>
<dbReference type="InterPro" id="IPR011611">
    <property type="entry name" value="PfkB_dom"/>
</dbReference>
<evidence type="ECO:0000259" key="1">
    <source>
        <dbReference type="Pfam" id="PF00294"/>
    </source>
</evidence>
<dbReference type="SUPFAM" id="SSF53613">
    <property type="entry name" value="Ribokinase-like"/>
    <property type="match status" value="1"/>
</dbReference>
<dbReference type="GO" id="GO:0016301">
    <property type="term" value="F:kinase activity"/>
    <property type="evidence" value="ECO:0007669"/>
    <property type="project" value="UniProtKB-KW"/>
</dbReference>